<feature type="transmembrane region" description="Helical" evidence="7">
    <location>
        <begin position="184"/>
        <end position="205"/>
    </location>
</feature>
<evidence type="ECO:0000256" key="6">
    <source>
        <dbReference type="SAM" id="MobiDB-lite"/>
    </source>
</evidence>
<evidence type="ECO:0000313" key="9">
    <source>
        <dbReference type="RefSeq" id="XP_022093421.1"/>
    </source>
</evidence>
<dbReference type="Pfam" id="PF06140">
    <property type="entry name" value="Ifi-6-16"/>
    <property type="match status" value="1"/>
</dbReference>
<evidence type="ECO:0000256" key="7">
    <source>
        <dbReference type="SAM" id="Phobius"/>
    </source>
</evidence>
<protein>
    <submittedName>
        <fullName evidence="9">Interferon alpha-inducible protein 27-like protein 2B isoform X1</fullName>
    </submittedName>
</protein>
<dbReference type="InterPro" id="IPR038213">
    <property type="entry name" value="IFI6/IFI27-like_sf"/>
</dbReference>
<name>A0A8B7YPR2_ACAPL</name>
<dbReference type="InterPro" id="IPR009311">
    <property type="entry name" value="IFI6/IFI27-like"/>
</dbReference>
<organism evidence="8 9">
    <name type="scientific">Acanthaster planci</name>
    <name type="common">Crown-of-thorns starfish</name>
    <dbReference type="NCBI Taxonomy" id="133434"/>
    <lineage>
        <taxon>Eukaryota</taxon>
        <taxon>Metazoa</taxon>
        <taxon>Echinodermata</taxon>
        <taxon>Eleutherozoa</taxon>
        <taxon>Asterozoa</taxon>
        <taxon>Asteroidea</taxon>
        <taxon>Valvatacea</taxon>
        <taxon>Valvatida</taxon>
        <taxon>Acanthasteridae</taxon>
        <taxon>Acanthaster</taxon>
    </lineage>
</organism>
<feature type="transmembrane region" description="Helical" evidence="7">
    <location>
        <begin position="217"/>
        <end position="242"/>
    </location>
</feature>
<accession>A0A8B7YPR2</accession>
<proteinExistence type="inferred from homology"/>
<dbReference type="GO" id="GO:0031966">
    <property type="term" value="C:mitochondrial membrane"/>
    <property type="evidence" value="ECO:0007669"/>
    <property type="project" value="TreeGrafter"/>
</dbReference>
<comment type="subcellular location">
    <subcellularLocation>
        <location evidence="1">Membrane</location>
        <topology evidence="1">Multi-pass membrane protein</topology>
    </subcellularLocation>
</comment>
<keyword evidence="5 7" id="KW-0472">Membrane</keyword>
<dbReference type="AlphaFoldDB" id="A0A8B7YPR2"/>
<dbReference type="Proteomes" id="UP000694845">
    <property type="component" value="Unplaced"/>
</dbReference>
<evidence type="ECO:0000313" key="8">
    <source>
        <dbReference type="Proteomes" id="UP000694845"/>
    </source>
</evidence>
<gene>
    <name evidence="9" type="primary">LOC110980772</name>
</gene>
<feature type="compositionally biased region" description="Low complexity" evidence="6">
    <location>
        <begin position="144"/>
        <end position="154"/>
    </location>
</feature>
<evidence type="ECO:0000256" key="1">
    <source>
        <dbReference type="ARBA" id="ARBA00004141"/>
    </source>
</evidence>
<evidence type="ECO:0000256" key="4">
    <source>
        <dbReference type="ARBA" id="ARBA00022989"/>
    </source>
</evidence>
<evidence type="ECO:0000256" key="3">
    <source>
        <dbReference type="ARBA" id="ARBA00022692"/>
    </source>
</evidence>
<sequence>MWEFWRSSVEDGVILVLYGSPVRGRYVVKVNALPDRKVEICFDDGTTMELPLADYSNAGCFADKLRADMGALEFVHEFEHLLSPLSLVPPVQETERPSTSTESTTSAQLLNANAGGVTNGSDTIQPTPDSEAEIGGETQSPVKSTASATSTQTSDLKPGEAPAGADTKQQNPDGKGGGHWKRNLLMAALGAPLAVGAVMVALPAIGFTAGGIAAGSYAASMMSAAAVANGGGVAAGSAVAVLQSVGAAGLGAGGTAAVGGVGATVGGATSYLVGLFKDKFKKNKNEVNDATAAADDDDTNKN</sequence>
<dbReference type="Gene3D" id="6.10.110.10">
    <property type="match status" value="1"/>
</dbReference>
<keyword evidence="3 7" id="KW-0812">Transmembrane</keyword>
<dbReference type="GO" id="GO:0097193">
    <property type="term" value="P:intrinsic apoptotic signaling pathway"/>
    <property type="evidence" value="ECO:0007669"/>
    <property type="project" value="TreeGrafter"/>
</dbReference>
<dbReference type="PANTHER" id="PTHR16932:SF18">
    <property type="entry name" value="INTERFERON, ALPHA-INDUCIBLE PROTEIN 27-LIKE 2"/>
    <property type="match status" value="1"/>
</dbReference>
<keyword evidence="4 7" id="KW-1133">Transmembrane helix</keyword>
<dbReference type="KEGG" id="aplc:110980772"/>
<dbReference type="GO" id="GO:0001836">
    <property type="term" value="P:release of cytochrome c from mitochondria"/>
    <property type="evidence" value="ECO:0007669"/>
    <property type="project" value="TreeGrafter"/>
</dbReference>
<dbReference type="OrthoDB" id="10239110at2759"/>
<keyword evidence="8" id="KW-1185">Reference proteome</keyword>
<feature type="compositionally biased region" description="Polar residues" evidence="6">
    <location>
        <begin position="119"/>
        <end position="128"/>
    </location>
</feature>
<reference evidence="9" key="1">
    <citation type="submission" date="2025-08" db="UniProtKB">
        <authorList>
            <consortium name="RefSeq"/>
        </authorList>
    </citation>
    <scope>IDENTIFICATION</scope>
</reference>
<evidence type="ECO:0000256" key="5">
    <source>
        <dbReference type="ARBA" id="ARBA00023136"/>
    </source>
</evidence>
<dbReference type="GeneID" id="110980772"/>
<evidence type="ECO:0000256" key="2">
    <source>
        <dbReference type="ARBA" id="ARBA00007262"/>
    </source>
</evidence>
<comment type="similarity">
    <text evidence="2">Belongs to the IFI6/IFI27 family.</text>
</comment>
<dbReference type="PANTHER" id="PTHR16932">
    <property type="entry name" value="INTERFERON ALPHA-INDUCIBLE PROTEIN 27"/>
    <property type="match status" value="1"/>
</dbReference>
<feature type="region of interest" description="Disordered" evidence="6">
    <location>
        <begin position="112"/>
        <end position="179"/>
    </location>
</feature>
<dbReference type="RefSeq" id="XP_022093421.1">
    <property type="nucleotide sequence ID" value="XM_022237729.1"/>
</dbReference>